<evidence type="ECO:0000313" key="3">
    <source>
        <dbReference type="EMBL" id="CAG2063022.1"/>
    </source>
</evidence>
<dbReference type="SUPFAM" id="SSF49899">
    <property type="entry name" value="Concanavalin A-like lectins/glucanases"/>
    <property type="match status" value="1"/>
</dbReference>
<dbReference type="InterPro" id="IPR001791">
    <property type="entry name" value="Laminin_G"/>
</dbReference>
<proteinExistence type="predicted"/>
<organism evidence="3 4">
    <name type="scientific">Timema podura</name>
    <name type="common">Walking stick</name>
    <dbReference type="NCBI Taxonomy" id="61482"/>
    <lineage>
        <taxon>Eukaryota</taxon>
        <taxon>Metazoa</taxon>
        <taxon>Ecdysozoa</taxon>
        <taxon>Arthropoda</taxon>
        <taxon>Hexapoda</taxon>
        <taxon>Insecta</taxon>
        <taxon>Pterygota</taxon>
        <taxon>Neoptera</taxon>
        <taxon>Polyneoptera</taxon>
        <taxon>Phasmatodea</taxon>
        <taxon>Timematodea</taxon>
        <taxon>Timematoidea</taxon>
        <taxon>Timematidae</taxon>
        <taxon>Timema</taxon>
    </lineage>
</organism>
<dbReference type="InterPro" id="IPR013320">
    <property type="entry name" value="ConA-like_dom_sf"/>
</dbReference>
<dbReference type="Pfam" id="PF02210">
    <property type="entry name" value="Laminin_G_2"/>
    <property type="match status" value="1"/>
</dbReference>
<comment type="caution">
    <text evidence="3">The sequence shown here is derived from an EMBL/GenBank/DDBJ whole genome shotgun (WGS) entry which is preliminary data.</text>
</comment>
<sequence>MSAPVVPRSHPAILPRAALPVRLSALHERWRLLRGVEQVHLRLHSHELHRTYLRQSEFSRKLLTVDLMKQAPSVTATVPGVVSVPDATTLTFNGSQHMLISVPEESRTQTEDVTLRFRTTRPLGLLLTTSTEQSADRLELAVAGGRVRLTVRLGDKEKVLVAGQGLNDNQWHTLQFSRRGSGLKLQVDDDTPARGERTTYLLDTRLTDMSAYSPVWGQY</sequence>
<feature type="domain" description="Laminin G" evidence="2">
    <location>
        <begin position="89"/>
        <end position="219"/>
    </location>
</feature>
<name>A0ABN7PC16_TIMPD</name>
<evidence type="ECO:0000259" key="2">
    <source>
        <dbReference type="PROSITE" id="PS50025"/>
    </source>
</evidence>
<dbReference type="SMART" id="SM00282">
    <property type="entry name" value="LamG"/>
    <property type="match status" value="1"/>
</dbReference>
<dbReference type="EMBL" id="CAJPIN010023771">
    <property type="protein sequence ID" value="CAG2063022.1"/>
    <property type="molecule type" value="Genomic_DNA"/>
</dbReference>
<dbReference type="PANTHER" id="PTHR15036">
    <property type="entry name" value="PIKACHURIN-LIKE PROTEIN"/>
    <property type="match status" value="1"/>
</dbReference>
<dbReference type="Gene3D" id="2.60.120.200">
    <property type="match status" value="1"/>
</dbReference>
<comment type="caution">
    <text evidence="1">Lacks conserved residue(s) required for the propagation of feature annotation.</text>
</comment>
<evidence type="ECO:0000256" key="1">
    <source>
        <dbReference type="PROSITE-ProRule" id="PRU00122"/>
    </source>
</evidence>
<dbReference type="PROSITE" id="PS50025">
    <property type="entry name" value="LAM_G_DOMAIN"/>
    <property type="match status" value="1"/>
</dbReference>
<protein>
    <recommendedName>
        <fullName evidence="2">Laminin G domain-containing protein</fullName>
    </recommendedName>
</protein>
<evidence type="ECO:0000313" key="4">
    <source>
        <dbReference type="Proteomes" id="UP001153148"/>
    </source>
</evidence>
<dbReference type="Proteomes" id="UP001153148">
    <property type="component" value="Unassembled WGS sequence"/>
</dbReference>
<reference evidence="3" key="1">
    <citation type="submission" date="2021-03" db="EMBL/GenBank/DDBJ databases">
        <authorList>
            <person name="Tran Van P."/>
        </authorList>
    </citation>
    <scope>NUCLEOTIDE SEQUENCE</scope>
</reference>
<keyword evidence="4" id="KW-1185">Reference proteome</keyword>
<dbReference type="CDD" id="cd00110">
    <property type="entry name" value="LamG"/>
    <property type="match status" value="1"/>
</dbReference>
<dbReference type="InterPro" id="IPR050372">
    <property type="entry name" value="Neurexin-related_CASP"/>
</dbReference>
<gene>
    <name evidence="3" type="ORF">TPAB3V08_LOCUS9970</name>
</gene>
<accession>A0ABN7PC16</accession>
<dbReference type="PANTHER" id="PTHR15036:SF85">
    <property type="entry name" value="SP2353, ISOFORM A"/>
    <property type="match status" value="1"/>
</dbReference>